<dbReference type="KEGG" id="hir:HETIRDRAFT_418399"/>
<dbReference type="AlphaFoldDB" id="W4K3G8"/>
<reference evidence="2 3" key="1">
    <citation type="journal article" date="2012" name="New Phytol.">
        <title>Insight into trade-off between wood decay and parasitism from the genome of a fungal forest pathogen.</title>
        <authorList>
            <person name="Olson A."/>
            <person name="Aerts A."/>
            <person name="Asiegbu F."/>
            <person name="Belbahri L."/>
            <person name="Bouzid O."/>
            <person name="Broberg A."/>
            <person name="Canback B."/>
            <person name="Coutinho P.M."/>
            <person name="Cullen D."/>
            <person name="Dalman K."/>
            <person name="Deflorio G."/>
            <person name="van Diepen L.T."/>
            <person name="Dunand C."/>
            <person name="Duplessis S."/>
            <person name="Durling M."/>
            <person name="Gonthier P."/>
            <person name="Grimwood J."/>
            <person name="Fossdal C.G."/>
            <person name="Hansson D."/>
            <person name="Henrissat B."/>
            <person name="Hietala A."/>
            <person name="Himmelstrand K."/>
            <person name="Hoffmeister D."/>
            <person name="Hogberg N."/>
            <person name="James T.Y."/>
            <person name="Karlsson M."/>
            <person name="Kohler A."/>
            <person name="Kues U."/>
            <person name="Lee Y.H."/>
            <person name="Lin Y.C."/>
            <person name="Lind M."/>
            <person name="Lindquist E."/>
            <person name="Lombard V."/>
            <person name="Lucas S."/>
            <person name="Lunden K."/>
            <person name="Morin E."/>
            <person name="Murat C."/>
            <person name="Park J."/>
            <person name="Raffaello T."/>
            <person name="Rouze P."/>
            <person name="Salamov A."/>
            <person name="Schmutz J."/>
            <person name="Solheim H."/>
            <person name="Stahlberg J."/>
            <person name="Velez H."/>
            <person name="de Vries R.P."/>
            <person name="Wiebenga A."/>
            <person name="Woodward S."/>
            <person name="Yakovlev I."/>
            <person name="Garbelotto M."/>
            <person name="Martin F."/>
            <person name="Grigoriev I.V."/>
            <person name="Stenlid J."/>
        </authorList>
    </citation>
    <scope>NUCLEOTIDE SEQUENCE [LARGE SCALE GENOMIC DNA]</scope>
    <source>
        <strain evidence="2 3">TC 32-1</strain>
    </source>
</reference>
<dbReference type="HOGENOM" id="CLU_771741_0_0_1"/>
<feature type="compositionally biased region" description="Basic and acidic residues" evidence="1">
    <location>
        <begin position="189"/>
        <end position="226"/>
    </location>
</feature>
<name>W4K3G8_HETIT</name>
<proteinExistence type="predicted"/>
<dbReference type="OrthoDB" id="412109at2759"/>
<feature type="compositionally biased region" description="Basic and acidic residues" evidence="1">
    <location>
        <begin position="155"/>
        <end position="172"/>
    </location>
</feature>
<evidence type="ECO:0000313" key="3">
    <source>
        <dbReference type="Proteomes" id="UP000030671"/>
    </source>
</evidence>
<dbReference type="InParanoid" id="W4K3G8"/>
<evidence type="ECO:0000256" key="1">
    <source>
        <dbReference type="SAM" id="MobiDB-lite"/>
    </source>
</evidence>
<feature type="region of interest" description="Disordered" evidence="1">
    <location>
        <begin position="155"/>
        <end position="226"/>
    </location>
</feature>
<evidence type="ECO:0000313" key="2">
    <source>
        <dbReference type="EMBL" id="ETW80378.1"/>
    </source>
</evidence>
<dbReference type="GeneID" id="20673476"/>
<dbReference type="RefSeq" id="XP_009547138.1">
    <property type="nucleotide sequence ID" value="XM_009548843.1"/>
</dbReference>
<protein>
    <submittedName>
        <fullName evidence="2">Uncharacterized protein</fullName>
    </submittedName>
</protein>
<feature type="region of interest" description="Disordered" evidence="1">
    <location>
        <begin position="96"/>
        <end position="133"/>
    </location>
</feature>
<organism evidence="2 3">
    <name type="scientific">Heterobasidion irregulare (strain TC 32-1)</name>
    <dbReference type="NCBI Taxonomy" id="747525"/>
    <lineage>
        <taxon>Eukaryota</taxon>
        <taxon>Fungi</taxon>
        <taxon>Dikarya</taxon>
        <taxon>Basidiomycota</taxon>
        <taxon>Agaricomycotina</taxon>
        <taxon>Agaricomycetes</taxon>
        <taxon>Russulales</taxon>
        <taxon>Bondarzewiaceae</taxon>
        <taxon>Heterobasidion</taxon>
        <taxon>Heterobasidion annosum species complex</taxon>
    </lineage>
</organism>
<accession>W4K3G8</accession>
<sequence length="367" mass="43885">MDKRRPRQTKIKVELEKETQILNDHIQRARKTAHSEWKSAKKDAENRVFKTQYRVERDIAAEEQRIEQMKREAADSLSEKRTMVEEYLKQRRHELEEELEKQERDEVEKALEEDGKLEVQRKKAEDEVDEEKRVADEWLKSEKKLLRGRMQEAEHNARAQWEHQMEAAVKKEREHKRRKREQQMLVQQREAEEGMRQKDWEQSQRRKIREKQQQAREETRYQDRNSEQTSARIVKAWMRYEADWKRIKERGELSFSDIPWPTVQKPDHALDFTPRALRQLLLSPYHSVGVPSRDRLRSELRRWRSTAFTASIIPMVIASDESKVKLGAEFVAQTLNKLLEGERASDAGRSSRDAQRPLASTTFVSYL</sequence>
<gene>
    <name evidence="2" type="ORF">HETIRDRAFT_418399</name>
</gene>
<dbReference type="EMBL" id="KI925459">
    <property type="protein sequence ID" value="ETW80378.1"/>
    <property type="molecule type" value="Genomic_DNA"/>
</dbReference>
<keyword evidence="3" id="KW-1185">Reference proteome</keyword>
<dbReference type="Proteomes" id="UP000030671">
    <property type="component" value="Unassembled WGS sequence"/>
</dbReference>